<sequence>MSITMALQSGVPRHVVVTWLLVHVLWAGSARGHGRLIDPPSRSSMWRYGFKTPPNYDDNQMYCGGVQVQYEQNGGRCGICGDPWNGPRPTEPPGKYANGIVVRKYKPGDTITVVVELTANHKGWMEFKLCPNDFPEETVTQECLDKYVLPLADTRTTRYIVPNQNGYQKLRFKVVLPSHIRCRACVLQWKYNAGNSWGTDAKTGRGCIGCGNQEQFYGCADIAIGYEVEIPAHKPLPADKEDEDVENTTPEVPKWHWTPRPEVEPEWPKDNDKQIQTVHRGMGTFSFMPTMNNNGMNPCMCVCKRPPLKLQSQGNDLEAKFFEGLDGVDSQVCMCMCQNNSASNLHKSLNLLVFAGVMLLFLIRKMTT</sequence>
<evidence type="ECO:0000313" key="5">
    <source>
        <dbReference type="Proteomes" id="UP001164746"/>
    </source>
</evidence>
<evidence type="ECO:0000313" key="4">
    <source>
        <dbReference type="EMBL" id="WAQ96789.1"/>
    </source>
</evidence>
<dbReference type="InterPro" id="IPR004302">
    <property type="entry name" value="Cellulose/chitin-bd_N"/>
</dbReference>
<evidence type="ECO:0000259" key="3">
    <source>
        <dbReference type="Pfam" id="PF03067"/>
    </source>
</evidence>
<evidence type="ECO:0000256" key="2">
    <source>
        <dbReference type="SAM" id="SignalP"/>
    </source>
</evidence>
<feature type="chain" id="PRO_5047116013" description="Chitin-binding type-4 domain-containing protein" evidence="2">
    <location>
        <begin position="33"/>
        <end position="368"/>
    </location>
</feature>
<dbReference type="EMBL" id="CP111013">
    <property type="protein sequence ID" value="WAQ96789.1"/>
    <property type="molecule type" value="Genomic_DNA"/>
</dbReference>
<dbReference type="Pfam" id="PF03067">
    <property type="entry name" value="LPMO_10"/>
    <property type="match status" value="1"/>
</dbReference>
<evidence type="ECO:0000256" key="1">
    <source>
        <dbReference type="SAM" id="MobiDB-lite"/>
    </source>
</evidence>
<accession>A0ABY7DHK0</accession>
<protein>
    <recommendedName>
        <fullName evidence="3">Chitin-binding type-4 domain-containing protein</fullName>
    </recommendedName>
</protein>
<keyword evidence="5" id="KW-1185">Reference proteome</keyword>
<reference evidence="4" key="1">
    <citation type="submission" date="2022-11" db="EMBL/GenBank/DDBJ databases">
        <title>Centuries of genome instability and evolution in soft-shell clam transmissible cancer (bioRxiv).</title>
        <authorList>
            <person name="Hart S.F.M."/>
            <person name="Yonemitsu M.A."/>
            <person name="Giersch R.M."/>
            <person name="Beal B.F."/>
            <person name="Arriagada G."/>
            <person name="Davis B.W."/>
            <person name="Ostrander E.A."/>
            <person name="Goff S.P."/>
            <person name="Metzger M.J."/>
        </authorList>
    </citation>
    <scope>NUCLEOTIDE SEQUENCE</scope>
    <source>
        <strain evidence="4">MELC-2E11</strain>
        <tissue evidence="4">Siphon/mantle</tissue>
    </source>
</reference>
<dbReference type="Proteomes" id="UP001164746">
    <property type="component" value="Chromosome 2"/>
</dbReference>
<organism evidence="4 5">
    <name type="scientific">Mya arenaria</name>
    <name type="common">Soft-shell clam</name>
    <dbReference type="NCBI Taxonomy" id="6604"/>
    <lineage>
        <taxon>Eukaryota</taxon>
        <taxon>Metazoa</taxon>
        <taxon>Spiralia</taxon>
        <taxon>Lophotrochozoa</taxon>
        <taxon>Mollusca</taxon>
        <taxon>Bivalvia</taxon>
        <taxon>Autobranchia</taxon>
        <taxon>Heteroconchia</taxon>
        <taxon>Euheterodonta</taxon>
        <taxon>Imparidentia</taxon>
        <taxon>Neoheterodontei</taxon>
        <taxon>Myida</taxon>
        <taxon>Myoidea</taxon>
        <taxon>Myidae</taxon>
        <taxon>Mya</taxon>
    </lineage>
</organism>
<feature type="domain" description="Chitin-binding type-4" evidence="3">
    <location>
        <begin position="33"/>
        <end position="222"/>
    </location>
</feature>
<name>A0ABY7DHK0_MYAAR</name>
<keyword evidence="2" id="KW-0732">Signal</keyword>
<feature type="compositionally biased region" description="Basic and acidic residues" evidence="1">
    <location>
        <begin position="259"/>
        <end position="269"/>
    </location>
</feature>
<proteinExistence type="predicted"/>
<feature type="region of interest" description="Disordered" evidence="1">
    <location>
        <begin position="237"/>
        <end position="269"/>
    </location>
</feature>
<gene>
    <name evidence="4" type="ORF">MAR_029479</name>
</gene>
<feature type="signal peptide" evidence="2">
    <location>
        <begin position="1"/>
        <end position="32"/>
    </location>
</feature>